<dbReference type="Gene3D" id="3.80.10.10">
    <property type="entry name" value="Ribonuclease Inhibitor"/>
    <property type="match status" value="3"/>
</dbReference>
<dbReference type="FunFam" id="3.80.10.10:FF:000041">
    <property type="entry name" value="LRR receptor-like serine/threonine-protein kinase ERECTA"/>
    <property type="match status" value="1"/>
</dbReference>
<keyword evidence="1" id="KW-0433">Leucine-rich repeat</keyword>
<gene>
    <name evidence="7" type="ORF">C5167_037670</name>
</gene>
<feature type="signal peptide" evidence="5">
    <location>
        <begin position="1"/>
        <end position="25"/>
    </location>
</feature>
<evidence type="ECO:0000259" key="6">
    <source>
        <dbReference type="Pfam" id="PF23598"/>
    </source>
</evidence>
<dbReference type="SUPFAM" id="SSF52047">
    <property type="entry name" value="RNI-like"/>
    <property type="match status" value="1"/>
</dbReference>
<evidence type="ECO:0000256" key="5">
    <source>
        <dbReference type="SAM" id="SignalP"/>
    </source>
</evidence>
<keyword evidence="4" id="KW-0325">Glycoprotein</keyword>
<dbReference type="Pfam" id="PF13855">
    <property type="entry name" value="LRR_8"/>
    <property type="match status" value="1"/>
</dbReference>
<dbReference type="STRING" id="3469.A0A4Y7I7E4"/>
<organism evidence="7 8">
    <name type="scientific">Papaver somniferum</name>
    <name type="common">Opium poppy</name>
    <dbReference type="NCBI Taxonomy" id="3469"/>
    <lineage>
        <taxon>Eukaryota</taxon>
        <taxon>Viridiplantae</taxon>
        <taxon>Streptophyta</taxon>
        <taxon>Embryophyta</taxon>
        <taxon>Tracheophyta</taxon>
        <taxon>Spermatophyta</taxon>
        <taxon>Magnoliopsida</taxon>
        <taxon>Ranunculales</taxon>
        <taxon>Papaveraceae</taxon>
        <taxon>Papaveroideae</taxon>
        <taxon>Papaver</taxon>
    </lineage>
</organism>
<keyword evidence="8" id="KW-1185">Reference proteome</keyword>
<evidence type="ECO:0000313" key="7">
    <source>
        <dbReference type="EMBL" id="RZC44724.1"/>
    </source>
</evidence>
<reference evidence="7 8" key="1">
    <citation type="journal article" date="2018" name="Science">
        <title>The opium poppy genome and morphinan production.</title>
        <authorList>
            <person name="Guo L."/>
            <person name="Winzer T."/>
            <person name="Yang X."/>
            <person name="Li Y."/>
            <person name="Ning Z."/>
            <person name="He Z."/>
            <person name="Teodor R."/>
            <person name="Lu Y."/>
            <person name="Bowser T.A."/>
            <person name="Graham I.A."/>
            <person name="Ye K."/>
        </authorList>
    </citation>
    <scope>NUCLEOTIDE SEQUENCE [LARGE SCALE GENOMIC DNA]</scope>
    <source>
        <strain evidence="8">cv. HN1</strain>
        <tissue evidence="7">Leaves</tissue>
    </source>
</reference>
<name>A0A4Y7I7E4_PAPSO</name>
<dbReference type="PRINTS" id="PR00019">
    <property type="entry name" value="LEURICHRPT"/>
</dbReference>
<evidence type="ECO:0000256" key="2">
    <source>
        <dbReference type="ARBA" id="ARBA00022729"/>
    </source>
</evidence>
<dbReference type="PANTHER" id="PTHR48004:SF69">
    <property type="entry name" value="LRR RECEPTOR-LIKE SERINE_THREONINE-PROTEIN KINASE FLS2"/>
    <property type="match status" value="1"/>
</dbReference>
<feature type="chain" id="PRO_5021192194" description="Disease resistance R13L4/SHOC-2-like LRR domain-containing protein" evidence="5">
    <location>
        <begin position="26"/>
        <end position="536"/>
    </location>
</feature>
<dbReference type="InterPro" id="IPR003591">
    <property type="entry name" value="Leu-rich_rpt_typical-subtyp"/>
</dbReference>
<dbReference type="PANTHER" id="PTHR48004">
    <property type="entry name" value="OS01G0149700 PROTEIN"/>
    <property type="match status" value="1"/>
</dbReference>
<dbReference type="InterPro" id="IPR055414">
    <property type="entry name" value="LRR_R13L4/SHOC2-like"/>
</dbReference>
<dbReference type="OMA" id="PLAPCKT"/>
<dbReference type="Pfam" id="PF23598">
    <property type="entry name" value="LRR_14"/>
    <property type="match status" value="1"/>
</dbReference>
<dbReference type="Proteomes" id="UP000316621">
    <property type="component" value="Chromosome 1"/>
</dbReference>
<dbReference type="SMART" id="SM00369">
    <property type="entry name" value="LRR_TYP"/>
    <property type="match status" value="8"/>
</dbReference>
<dbReference type="Pfam" id="PF00560">
    <property type="entry name" value="LRR_1"/>
    <property type="match status" value="1"/>
</dbReference>
<dbReference type="FunFam" id="3.80.10.10:FF:000716">
    <property type="entry name" value="LRR receptor-like serine/threonine-protein kinase GSO1"/>
    <property type="match status" value="1"/>
</dbReference>
<evidence type="ECO:0000256" key="1">
    <source>
        <dbReference type="ARBA" id="ARBA00022614"/>
    </source>
</evidence>
<feature type="domain" description="Disease resistance R13L4/SHOC-2-like LRR" evidence="6">
    <location>
        <begin position="90"/>
        <end position="301"/>
    </location>
</feature>
<dbReference type="InterPro" id="IPR001611">
    <property type="entry name" value="Leu-rich_rpt"/>
</dbReference>
<sequence length="536" mass="58929">MAIIANTKTSSFLVLICFLTFSLHATTTTEACHRTDRKALLDFKKTWNQSTDCCTKWEGIACDSNGRVVNLSRNGISTDEENPFVITMDGIISPSLGKLKYLRVLDLRFLKDLEGTIPSELGKLYHLTSLLLDINRLNGSIPASFQNLRKLNRLLLGQNLLSGAVPTNIFQHMSSLTELDLALNQLSGPIPSSIDKLVSLKRLDLSLNKFSGKLHESLGNLTNLIRLSAKNNRLTGKIPASLSNLINLQSLDLSRNRLSGPVPSELAKLNTMLDTLDLSFNPLRLVTVPSWISKMNLQELYLAGAGLVKLPEWLSSTSLFTLDVSSNRLVGKLPVWMAKMRNLHTLNVSNNGFHSDIPIEFENLARGLGVLDLHRNNFTGGLSTIFAVSGRFRYTFIDLSYNMFVGRIDNNIGNLESMAVLQTLVLSNNRLGGAMPKSLGKLSFLETLKLDNNEFTGTIPAELSSITFITSIVLSHNKLTGSIPSRVMNLLDIVEFDVSYNKLTGKIPPHKKPFPASSFVGNSGLCDSPLAPCKTA</sequence>
<dbReference type="InterPro" id="IPR032675">
    <property type="entry name" value="LRR_dom_sf"/>
</dbReference>
<evidence type="ECO:0000256" key="4">
    <source>
        <dbReference type="ARBA" id="ARBA00023180"/>
    </source>
</evidence>
<dbReference type="SUPFAM" id="SSF52058">
    <property type="entry name" value="L domain-like"/>
    <property type="match status" value="1"/>
</dbReference>
<dbReference type="InterPro" id="IPR052941">
    <property type="entry name" value="StomDev_PlantInt_Reg"/>
</dbReference>
<dbReference type="AlphaFoldDB" id="A0A4Y7I7E4"/>
<keyword evidence="2 5" id="KW-0732">Signal</keyword>
<proteinExistence type="predicted"/>
<evidence type="ECO:0000256" key="3">
    <source>
        <dbReference type="ARBA" id="ARBA00022737"/>
    </source>
</evidence>
<dbReference type="EMBL" id="CM010715">
    <property type="protein sequence ID" value="RZC44724.1"/>
    <property type="molecule type" value="Genomic_DNA"/>
</dbReference>
<evidence type="ECO:0000313" key="8">
    <source>
        <dbReference type="Proteomes" id="UP000316621"/>
    </source>
</evidence>
<protein>
    <recommendedName>
        <fullName evidence="6">Disease resistance R13L4/SHOC-2-like LRR domain-containing protein</fullName>
    </recommendedName>
</protein>
<keyword evidence="3" id="KW-0677">Repeat</keyword>
<accession>A0A4Y7I7E4</accession>
<dbReference type="Gramene" id="RZC44724">
    <property type="protein sequence ID" value="RZC44724"/>
    <property type="gene ID" value="C5167_037670"/>
</dbReference>